<organism evidence="1 2">
    <name type="scientific">Anatilimnocola aggregata</name>
    <dbReference type="NCBI Taxonomy" id="2528021"/>
    <lineage>
        <taxon>Bacteria</taxon>
        <taxon>Pseudomonadati</taxon>
        <taxon>Planctomycetota</taxon>
        <taxon>Planctomycetia</taxon>
        <taxon>Pirellulales</taxon>
        <taxon>Pirellulaceae</taxon>
        <taxon>Anatilimnocola</taxon>
    </lineage>
</organism>
<gene>
    <name evidence="1" type="ORF">ETAA8_13310</name>
</gene>
<accession>A0A517Y7T0</accession>
<sequence>MPLEKYYRGRRVLRTKRRGNFILVKLTQSENRASAAWISVLPEEYEQGLSVTRSVGSHLATDCQDPTPDKQ</sequence>
<dbReference type="KEGG" id="aagg:ETAA8_13310"/>
<keyword evidence="2" id="KW-1185">Reference proteome</keyword>
<evidence type="ECO:0000313" key="2">
    <source>
        <dbReference type="Proteomes" id="UP000315017"/>
    </source>
</evidence>
<protein>
    <submittedName>
        <fullName evidence="1">Uncharacterized protein</fullName>
    </submittedName>
</protein>
<reference evidence="1 2" key="1">
    <citation type="submission" date="2019-02" db="EMBL/GenBank/DDBJ databases">
        <title>Deep-cultivation of Planctomycetes and their phenomic and genomic characterization uncovers novel biology.</title>
        <authorList>
            <person name="Wiegand S."/>
            <person name="Jogler M."/>
            <person name="Boedeker C."/>
            <person name="Pinto D."/>
            <person name="Vollmers J."/>
            <person name="Rivas-Marin E."/>
            <person name="Kohn T."/>
            <person name="Peeters S.H."/>
            <person name="Heuer A."/>
            <person name="Rast P."/>
            <person name="Oberbeckmann S."/>
            <person name="Bunk B."/>
            <person name="Jeske O."/>
            <person name="Meyerdierks A."/>
            <person name="Storesund J.E."/>
            <person name="Kallscheuer N."/>
            <person name="Luecker S."/>
            <person name="Lage O.M."/>
            <person name="Pohl T."/>
            <person name="Merkel B.J."/>
            <person name="Hornburger P."/>
            <person name="Mueller R.-W."/>
            <person name="Bruemmer F."/>
            <person name="Labrenz M."/>
            <person name="Spormann A.M."/>
            <person name="Op den Camp H."/>
            <person name="Overmann J."/>
            <person name="Amann R."/>
            <person name="Jetten M.S.M."/>
            <person name="Mascher T."/>
            <person name="Medema M.H."/>
            <person name="Devos D.P."/>
            <person name="Kaster A.-K."/>
            <person name="Ovreas L."/>
            <person name="Rohde M."/>
            <person name="Galperin M.Y."/>
            <person name="Jogler C."/>
        </authorList>
    </citation>
    <scope>NUCLEOTIDE SEQUENCE [LARGE SCALE GENOMIC DNA]</scope>
    <source>
        <strain evidence="1 2">ETA_A8</strain>
    </source>
</reference>
<evidence type="ECO:0000313" key="1">
    <source>
        <dbReference type="EMBL" id="QDU26255.1"/>
    </source>
</evidence>
<dbReference type="Proteomes" id="UP000315017">
    <property type="component" value="Chromosome"/>
</dbReference>
<dbReference type="EMBL" id="CP036274">
    <property type="protein sequence ID" value="QDU26255.1"/>
    <property type="molecule type" value="Genomic_DNA"/>
</dbReference>
<name>A0A517Y7T0_9BACT</name>
<dbReference type="AlphaFoldDB" id="A0A517Y7T0"/>
<proteinExistence type="predicted"/>